<evidence type="ECO:0000256" key="6">
    <source>
        <dbReference type="ARBA" id="ARBA00023125"/>
    </source>
</evidence>
<dbReference type="InterPro" id="IPR002543">
    <property type="entry name" value="FtsK_dom"/>
</dbReference>
<dbReference type="EMBL" id="JASOOE010000006">
    <property type="protein sequence ID" value="MDK7187138.1"/>
    <property type="molecule type" value="Genomic_DNA"/>
</dbReference>
<evidence type="ECO:0000256" key="3">
    <source>
        <dbReference type="ARBA" id="ARBA00022741"/>
    </source>
</evidence>
<dbReference type="Proteomes" id="UP001229251">
    <property type="component" value="Unassembled WGS sequence"/>
</dbReference>
<comment type="caution">
    <text evidence="12">The sequence shown here is derived from an EMBL/GenBank/DDBJ whole genome shotgun (WGS) entry which is preliminary data.</text>
</comment>
<dbReference type="AlphaFoldDB" id="A0AAJ1Q5Y9"/>
<accession>A0AAJ1Q5Y9</accession>
<dbReference type="GO" id="GO:0003677">
    <property type="term" value="F:DNA binding"/>
    <property type="evidence" value="ECO:0007669"/>
    <property type="project" value="UniProtKB-KW"/>
</dbReference>
<feature type="binding site" evidence="8">
    <location>
        <begin position="648"/>
        <end position="655"/>
    </location>
    <ligand>
        <name>ATP</name>
        <dbReference type="ChEBI" id="CHEBI:30616"/>
    </ligand>
</feature>
<keyword evidence="10" id="KW-0812">Transmembrane</keyword>
<dbReference type="Pfam" id="PF09397">
    <property type="entry name" value="FtsK_gamma"/>
    <property type="match status" value="1"/>
</dbReference>
<feature type="transmembrane region" description="Helical" evidence="10">
    <location>
        <begin position="90"/>
        <end position="113"/>
    </location>
</feature>
<dbReference type="SUPFAM" id="SSF52540">
    <property type="entry name" value="P-loop containing nucleoside triphosphate hydrolases"/>
    <property type="match status" value="1"/>
</dbReference>
<keyword evidence="10" id="KW-1133">Transmembrane helix</keyword>
<name>A0AAJ1Q5Y9_9LACT</name>
<evidence type="ECO:0000256" key="10">
    <source>
        <dbReference type="SAM" id="Phobius"/>
    </source>
</evidence>
<evidence type="ECO:0000256" key="2">
    <source>
        <dbReference type="ARBA" id="ARBA00006474"/>
    </source>
</evidence>
<evidence type="ECO:0000256" key="5">
    <source>
        <dbReference type="ARBA" id="ARBA00022840"/>
    </source>
</evidence>
<feature type="transmembrane region" description="Helical" evidence="10">
    <location>
        <begin position="61"/>
        <end position="78"/>
    </location>
</feature>
<comment type="subcellular location">
    <subcellularLocation>
        <location evidence="1">Membrane</location>
        <topology evidence="1">Multi-pass membrane protein</topology>
    </subcellularLocation>
</comment>
<dbReference type="Pfam" id="PF01580">
    <property type="entry name" value="FtsK_SpoIIIE"/>
    <property type="match status" value="1"/>
</dbReference>
<dbReference type="Pfam" id="PF17854">
    <property type="entry name" value="FtsK_alpha"/>
    <property type="match status" value="1"/>
</dbReference>
<feature type="compositionally biased region" description="Polar residues" evidence="9">
    <location>
        <begin position="439"/>
        <end position="480"/>
    </location>
</feature>
<feature type="compositionally biased region" description="Polar residues" evidence="9">
    <location>
        <begin position="278"/>
        <end position="287"/>
    </location>
</feature>
<dbReference type="CDD" id="cd01127">
    <property type="entry name" value="TrwB_TraG_TraD_VirD4"/>
    <property type="match status" value="1"/>
</dbReference>
<dbReference type="GO" id="GO:0016020">
    <property type="term" value="C:membrane"/>
    <property type="evidence" value="ECO:0007669"/>
    <property type="project" value="UniProtKB-SubCell"/>
</dbReference>
<dbReference type="GO" id="GO:0005524">
    <property type="term" value="F:ATP binding"/>
    <property type="evidence" value="ECO:0007669"/>
    <property type="project" value="UniProtKB-UniRule"/>
</dbReference>
<keyword evidence="3 8" id="KW-0547">Nucleotide-binding</keyword>
<dbReference type="Gene3D" id="1.10.10.10">
    <property type="entry name" value="Winged helix-like DNA-binding domain superfamily/Winged helix DNA-binding domain"/>
    <property type="match status" value="1"/>
</dbReference>
<dbReference type="Gene3D" id="3.40.50.300">
    <property type="entry name" value="P-loop containing nucleotide triphosphate hydrolases"/>
    <property type="match status" value="1"/>
</dbReference>
<feature type="transmembrane region" description="Helical" evidence="10">
    <location>
        <begin position="133"/>
        <end position="159"/>
    </location>
</feature>
<sequence>MTVGKKNNSNAKKKKQSQVTYQNTYLILGLIIVFLSLVSVFNWGMVGVMMTNGFRLLVGETYTLVLAFAIWLGLALIVRGRMVRIEGRQVIGGIFVLMALTGILHISTFYSSFSQQTGQSIFAYTFQLYKNELLTWQIVDSLGGGLLGALLYQGLIFLVGRWGSYLLLWTIFFMGLILVINQTLYAAWQTLRYAGEWLFKGLRKINPDLQQIKQVFNDENNLNDQNYSQEEISTSLEDIQVAQDSSKKRSISWIMTPFEKFKHFFFGDSDQEAVDLSQDVSPQSDQTARYMPSVERDEEPVFQPNTPYDFEPYKLSDPKAHTASVKRKMRPEQERILDLDFFDQIQQQRKTSNEQREQVSGPLKTIIKENLEHHDQPSSVSQSTRSSASPSTESQVTDPSMTVFPEVSKLPEDKANEFEKQADTKISEVDQTGRDDDSQLASFSESSKMDQSQAQRSHWQEASHQTQELIQDDSPNATAPNIKQSKKIANKKLNQEYQFPGVDLLNKMEPVDQTEEYERIEENIKKLELTFESFGVDAKIVKANLGPAVTKYEIQPAIGVKVSKIVNLADDIALALAARDVRIEAPIPGKSLIGIEVPNSQVSPVAFSEIIEAGLASSNKLEVPLGRDISGSVCLADLSKMPHLLVAGATGSGKSVGINVIICSILMKARPDEVKFLMVDPKKVELTLYNDLPHQLSPVVTNPRKAARALNNVVEEMERRYELFATTGVRNIDGYNEQVDSWNQENGTGYERLPKIVVVIDELADLMMVASNDVENAIIRLAQMARAAGIHMIIATQRPSVDVITGIIKANVPSRLAFAVSSGTDSRTIIDSVGAEKLLGRGDMLFQPMGKNKPVRVQGAYISDDEVERITDYIKMQQTADYDEKIVVADQDLSAENASDDEYYEEAVDLISDQETVSISQLQRKFRIGYNRAARLIDDLEANGLVSAQDGSKPRQVLIEGDQPEG</sequence>
<feature type="region of interest" description="Disordered" evidence="9">
    <location>
        <begin position="277"/>
        <end position="329"/>
    </location>
</feature>
<reference evidence="12" key="1">
    <citation type="submission" date="2023-05" db="EMBL/GenBank/DDBJ databases">
        <title>Cataloging the Phylogenetic Diversity of Human Bladder Bacteria.</title>
        <authorList>
            <person name="Du J."/>
        </authorList>
    </citation>
    <scope>NUCLEOTIDE SEQUENCE</scope>
    <source>
        <strain evidence="12">UMB1231</strain>
    </source>
</reference>
<organism evidence="12 13">
    <name type="scientific">Facklamia hominis</name>
    <dbReference type="NCBI Taxonomy" id="178214"/>
    <lineage>
        <taxon>Bacteria</taxon>
        <taxon>Bacillati</taxon>
        <taxon>Bacillota</taxon>
        <taxon>Bacilli</taxon>
        <taxon>Lactobacillales</taxon>
        <taxon>Aerococcaceae</taxon>
        <taxon>Facklamia</taxon>
    </lineage>
</organism>
<evidence type="ECO:0000256" key="7">
    <source>
        <dbReference type="ARBA" id="ARBA00025923"/>
    </source>
</evidence>
<dbReference type="PANTHER" id="PTHR22683:SF41">
    <property type="entry name" value="DNA TRANSLOCASE FTSK"/>
    <property type="match status" value="1"/>
</dbReference>
<feature type="compositionally biased region" description="Basic and acidic residues" evidence="9">
    <location>
        <begin position="311"/>
        <end position="320"/>
    </location>
</feature>
<dbReference type="SUPFAM" id="SSF46785">
    <property type="entry name" value="Winged helix' DNA-binding domain"/>
    <property type="match status" value="1"/>
</dbReference>
<evidence type="ECO:0000313" key="12">
    <source>
        <dbReference type="EMBL" id="MDK7187138.1"/>
    </source>
</evidence>
<dbReference type="InterPro" id="IPR018541">
    <property type="entry name" value="Ftsk_gamma"/>
</dbReference>
<feature type="transmembrane region" description="Helical" evidence="10">
    <location>
        <begin position="166"/>
        <end position="188"/>
    </location>
</feature>
<feature type="compositionally biased region" description="Low complexity" evidence="9">
    <location>
        <begin position="378"/>
        <end position="394"/>
    </location>
</feature>
<evidence type="ECO:0000256" key="1">
    <source>
        <dbReference type="ARBA" id="ARBA00004141"/>
    </source>
</evidence>
<comment type="similarity">
    <text evidence="2">Belongs to the FtsK/SpoIIIE/SftA family.</text>
</comment>
<comment type="subunit">
    <text evidence="7">Homohexamer. Forms a ring that surrounds DNA.</text>
</comment>
<dbReference type="PROSITE" id="PS50901">
    <property type="entry name" value="FTSK"/>
    <property type="match status" value="1"/>
</dbReference>
<dbReference type="InterPro" id="IPR036390">
    <property type="entry name" value="WH_DNA-bd_sf"/>
</dbReference>
<evidence type="ECO:0000256" key="9">
    <source>
        <dbReference type="SAM" id="MobiDB-lite"/>
    </source>
</evidence>
<dbReference type="InterPro" id="IPR041027">
    <property type="entry name" value="FtsK_alpha"/>
</dbReference>
<evidence type="ECO:0000313" key="13">
    <source>
        <dbReference type="Proteomes" id="UP001229251"/>
    </source>
</evidence>
<dbReference type="SMART" id="SM00843">
    <property type="entry name" value="Ftsk_gamma"/>
    <property type="match status" value="1"/>
</dbReference>
<keyword evidence="5 8" id="KW-0067">ATP-binding</keyword>
<evidence type="ECO:0000256" key="8">
    <source>
        <dbReference type="PROSITE-ProRule" id="PRU00289"/>
    </source>
</evidence>
<feature type="domain" description="FtsK" evidence="11">
    <location>
        <begin position="630"/>
        <end position="827"/>
    </location>
</feature>
<keyword evidence="10" id="KW-0472">Membrane</keyword>
<dbReference type="InterPro" id="IPR036388">
    <property type="entry name" value="WH-like_DNA-bd_sf"/>
</dbReference>
<dbReference type="PANTHER" id="PTHR22683">
    <property type="entry name" value="SPORULATION PROTEIN RELATED"/>
    <property type="match status" value="1"/>
</dbReference>
<feature type="region of interest" description="Disordered" evidence="9">
    <location>
        <begin position="372"/>
        <end position="480"/>
    </location>
</feature>
<protein>
    <submittedName>
        <fullName evidence="12">DNA translocase FtsK</fullName>
    </submittedName>
</protein>
<feature type="compositionally biased region" description="Basic and acidic residues" evidence="9">
    <location>
        <begin position="409"/>
        <end position="437"/>
    </location>
</feature>
<gene>
    <name evidence="12" type="ORF">QP433_04005</name>
</gene>
<feature type="transmembrane region" description="Helical" evidence="10">
    <location>
        <begin position="21"/>
        <end position="41"/>
    </location>
</feature>
<dbReference type="Gene3D" id="3.30.980.40">
    <property type="match status" value="1"/>
</dbReference>
<keyword evidence="6" id="KW-0238">DNA-binding</keyword>
<dbReference type="RefSeq" id="WP_285065599.1">
    <property type="nucleotide sequence ID" value="NZ_JASOOE010000006.1"/>
</dbReference>
<evidence type="ECO:0000259" key="11">
    <source>
        <dbReference type="PROSITE" id="PS50901"/>
    </source>
</evidence>
<dbReference type="InterPro" id="IPR050206">
    <property type="entry name" value="FtsK/SpoIIIE/SftA"/>
</dbReference>
<keyword evidence="4" id="KW-0159">Chromosome partition</keyword>
<dbReference type="GO" id="GO:0007059">
    <property type="term" value="P:chromosome segregation"/>
    <property type="evidence" value="ECO:0007669"/>
    <property type="project" value="UniProtKB-KW"/>
</dbReference>
<evidence type="ECO:0000256" key="4">
    <source>
        <dbReference type="ARBA" id="ARBA00022829"/>
    </source>
</evidence>
<dbReference type="InterPro" id="IPR027417">
    <property type="entry name" value="P-loop_NTPase"/>
</dbReference>
<proteinExistence type="inferred from homology"/>